<protein>
    <submittedName>
        <fullName evidence="2">Uncharacterized protein</fullName>
    </submittedName>
</protein>
<dbReference type="WBParaSite" id="Hba_16409">
    <property type="protein sequence ID" value="Hba_16409"/>
    <property type="gene ID" value="Hba_16409"/>
</dbReference>
<name>A0A1I7XG00_HETBA</name>
<proteinExistence type="predicted"/>
<dbReference type="Proteomes" id="UP000095283">
    <property type="component" value="Unplaced"/>
</dbReference>
<reference evidence="2" key="1">
    <citation type="submission" date="2016-11" db="UniProtKB">
        <authorList>
            <consortium name="WormBaseParasite"/>
        </authorList>
    </citation>
    <scope>IDENTIFICATION</scope>
</reference>
<dbReference type="AlphaFoldDB" id="A0A1I7XG00"/>
<accession>A0A1I7XG00</accession>
<keyword evidence="1" id="KW-1185">Reference proteome</keyword>
<evidence type="ECO:0000313" key="2">
    <source>
        <dbReference type="WBParaSite" id="Hba_16409"/>
    </source>
</evidence>
<organism evidence="1 2">
    <name type="scientific">Heterorhabditis bacteriophora</name>
    <name type="common">Entomopathogenic nematode worm</name>
    <dbReference type="NCBI Taxonomy" id="37862"/>
    <lineage>
        <taxon>Eukaryota</taxon>
        <taxon>Metazoa</taxon>
        <taxon>Ecdysozoa</taxon>
        <taxon>Nematoda</taxon>
        <taxon>Chromadorea</taxon>
        <taxon>Rhabditida</taxon>
        <taxon>Rhabditina</taxon>
        <taxon>Rhabditomorpha</taxon>
        <taxon>Strongyloidea</taxon>
        <taxon>Heterorhabditidae</taxon>
        <taxon>Heterorhabditis</taxon>
    </lineage>
</organism>
<sequence>MATWIQEPMEPIPEEGNEVDGEWTINANSGCRTISKREIFTSEQVDTLVSTVPKDAVPADWVVENEVVDPRILLIICRYSMATSYITESLAGPASARGTSYTYTYESHYDNPPDVDDEDFLRLDSGSHHQTQKVTRVTKITTTRSVKQIPVDSPYGDIFFDASGQPTPSPVVELEAPVDSLGIRLHGDDGEDRIAPPPAPPLGSRYVNVVDGKYLYYKQLINFLFLIINIFISKVF</sequence>
<evidence type="ECO:0000313" key="1">
    <source>
        <dbReference type="Proteomes" id="UP000095283"/>
    </source>
</evidence>